<feature type="region of interest" description="Disordered" evidence="1">
    <location>
        <begin position="56"/>
        <end position="171"/>
    </location>
</feature>
<dbReference type="EMBL" id="AP006459">
    <property type="protein sequence ID" value="BAC84864.1"/>
    <property type="molecule type" value="Genomic_DNA"/>
</dbReference>
<protein>
    <submittedName>
        <fullName evidence="2">Uncharacterized protein</fullName>
    </submittedName>
</protein>
<evidence type="ECO:0000313" key="2">
    <source>
        <dbReference type="EMBL" id="BAC84864.1"/>
    </source>
</evidence>
<gene>
    <name evidence="3" type="ORF">OSJNBa0030A22.23</name>
    <name evidence="2" type="ORF">OSJNBa0084D17.48</name>
</gene>
<organism evidence="2 4">
    <name type="scientific">Oryza sativa subsp. japonica</name>
    <name type="common">Rice</name>
    <dbReference type="NCBI Taxonomy" id="39947"/>
    <lineage>
        <taxon>Eukaryota</taxon>
        <taxon>Viridiplantae</taxon>
        <taxon>Streptophyta</taxon>
        <taxon>Embryophyta</taxon>
        <taxon>Tracheophyta</taxon>
        <taxon>Spermatophyta</taxon>
        <taxon>Magnoliopsida</taxon>
        <taxon>Liliopsida</taxon>
        <taxon>Poales</taxon>
        <taxon>Poaceae</taxon>
        <taxon>BOP clade</taxon>
        <taxon>Oryzoideae</taxon>
        <taxon>Oryzeae</taxon>
        <taxon>Oryzinae</taxon>
        <taxon>Oryza</taxon>
        <taxon>Oryza sativa</taxon>
    </lineage>
</organism>
<reference evidence="4" key="4">
    <citation type="journal article" date="2008" name="Nucleic Acids Res.">
        <title>The rice annotation project database (RAP-DB): 2008 update.</title>
        <authorList>
            <consortium name="The rice annotation project (RAP)"/>
        </authorList>
    </citation>
    <scope>GENOME REANNOTATION</scope>
    <source>
        <strain evidence="4">cv. Nipponbare</strain>
    </source>
</reference>
<feature type="compositionally biased region" description="Low complexity" evidence="1">
    <location>
        <begin position="99"/>
        <end position="114"/>
    </location>
</feature>
<dbReference type="EMBL" id="AP006456">
    <property type="protein sequence ID" value="BAD32012.1"/>
    <property type="molecule type" value="Genomic_DNA"/>
</dbReference>
<name>A0A0P0X9H3_ORYSJ</name>
<dbReference type="Gramene" id="Os07t0651400-00">
    <property type="protein sequence ID" value="Os07t0651400-00"/>
    <property type="gene ID" value="Os07g0651400"/>
</dbReference>
<reference evidence="3" key="1">
    <citation type="submission" date="2003-05" db="EMBL/GenBank/DDBJ databases">
        <title>Oryza sativa nipponbare(GA3) genomic DNA, chromosome 7, BAC clone:OSJNBa0030A22.</title>
        <authorList>
            <person name="Sasaki T."/>
            <person name="Matsumoto T."/>
            <person name="Katayose Y."/>
        </authorList>
    </citation>
    <scope>NUCLEOTIDE SEQUENCE</scope>
</reference>
<accession>A0A0P0X9H3</accession>
<dbReference type="Proteomes" id="UP000000763">
    <property type="component" value="Chromosome 7"/>
</dbReference>
<evidence type="ECO:0000256" key="1">
    <source>
        <dbReference type="SAM" id="MobiDB-lite"/>
    </source>
</evidence>
<proteinExistence type="predicted"/>
<reference evidence="2" key="2">
    <citation type="submission" date="2003-05" db="EMBL/GenBank/DDBJ databases">
        <title>Oryza sativa nipponbare(GA3) genomic DNA, chromosome 7, BAC clone:OSJNBa0084D17.</title>
        <authorList>
            <person name="Sasaki T."/>
            <person name="Matsumoto T."/>
            <person name="Katayose Y."/>
        </authorList>
    </citation>
    <scope>NUCLEOTIDE SEQUENCE</scope>
</reference>
<evidence type="ECO:0000313" key="4">
    <source>
        <dbReference type="Proteomes" id="UP000000763"/>
    </source>
</evidence>
<evidence type="ECO:0000313" key="3">
    <source>
        <dbReference type="EMBL" id="BAD32012.1"/>
    </source>
</evidence>
<sequence>MWILYGLLLVVVLLVTISRLQFPIIISRVQGDLGRKYIFWRPFILLAARKVPRKRYEQTSGKSKKDKGTGTIFNDASSDGSDDELGIGSEKAAIETSSDDASSSADSGISSAAHDSGEPDDDGNASLSQKSRKGGLGSILRGSCSYKKAKQKQAVQLDDTEVPDSQPMDIF</sequence>
<dbReference type="AlphaFoldDB" id="A0A0P0X9H3"/>
<reference evidence="4" key="3">
    <citation type="journal article" date="2005" name="Nature">
        <title>The map-based sequence of the rice genome.</title>
        <authorList>
            <consortium name="International rice genome sequencing project (IRGSP)"/>
            <person name="Matsumoto T."/>
            <person name="Wu J."/>
            <person name="Kanamori H."/>
            <person name="Katayose Y."/>
            <person name="Fujisawa M."/>
            <person name="Namiki N."/>
            <person name="Mizuno H."/>
            <person name="Yamamoto K."/>
            <person name="Antonio B.A."/>
            <person name="Baba T."/>
            <person name="Sakata K."/>
            <person name="Nagamura Y."/>
            <person name="Aoki H."/>
            <person name="Arikawa K."/>
            <person name="Arita K."/>
            <person name="Bito T."/>
            <person name="Chiden Y."/>
            <person name="Fujitsuka N."/>
            <person name="Fukunaka R."/>
            <person name="Hamada M."/>
            <person name="Harada C."/>
            <person name="Hayashi A."/>
            <person name="Hijishita S."/>
            <person name="Honda M."/>
            <person name="Hosokawa S."/>
            <person name="Ichikawa Y."/>
            <person name="Idonuma A."/>
            <person name="Iijima M."/>
            <person name="Ikeda M."/>
            <person name="Ikeno M."/>
            <person name="Ito K."/>
            <person name="Ito S."/>
            <person name="Ito T."/>
            <person name="Ito Y."/>
            <person name="Ito Y."/>
            <person name="Iwabuchi A."/>
            <person name="Kamiya K."/>
            <person name="Karasawa W."/>
            <person name="Kurita K."/>
            <person name="Katagiri S."/>
            <person name="Kikuta A."/>
            <person name="Kobayashi H."/>
            <person name="Kobayashi N."/>
            <person name="Machita K."/>
            <person name="Maehara T."/>
            <person name="Masukawa M."/>
            <person name="Mizubayashi T."/>
            <person name="Mukai Y."/>
            <person name="Nagasaki H."/>
            <person name="Nagata Y."/>
            <person name="Naito S."/>
            <person name="Nakashima M."/>
            <person name="Nakama Y."/>
            <person name="Nakamichi Y."/>
            <person name="Nakamura M."/>
            <person name="Meguro A."/>
            <person name="Negishi M."/>
            <person name="Ohta I."/>
            <person name="Ohta T."/>
            <person name="Okamoto M."/>
            <person name="Ono N."/>
            <person name="Saji S."/>
            <person name="Sakaguchi M."/>
            <person name="Sakai K."/>
            <person name="Shibata M."/>
            <person name="Shimokawa T."/>
            <person name="Song J."/>
            <person name="Takazaki Y."/>
            <person name="Terasawa K."/>
            <person name="Tsugane M."/>
            <person name="Tsuji K."/>
            <person name="Ueda S."/>
            <person name="Waki K."/>
            <person name="Yamagata H."/>
            <person name="Yamamoto M."/>
            <person name="Yamamoto S."/>
            <person name="Yamane H."/>
            <person name="Yoshiki S."/>
            <person name="Yoshihara R."/>
            <person name="Yukawa K."/>
            <person name="Zhong H."/>
            <person name="Yano M."/>
            <person name="Yuan Q."/>
            <person name="Ouyang S."/>
            <person name="Liu J."/>
            <person name="Jones K.M."/>
            <person name="Gansberger K."/>
            <person name="Moffat K."/>
            <person name="Hill J."/>
            <person name="Bera J."/>
            <person name="Fadrosh D."/>
            <person name="Jin S."/>
            <person name="Johri S."/>
            <person name="Kim M."/>
            <person name="Overton L."/>
            <person name="Reardon M."/>
            <person name="Tsitrin T."/>
            <person name="Vuong H."/>
            <person name="Weaver B."/>
            <person name="Ciecko A."/>
            <person name="Tallon L."/>
            <person name="Jackson J."/>
            <person name="Pai G."/>
            <person name="Aken S.V."/>
            <person name="Utterback T."/>
            <person name="Reidmuller S."/>
            <person name="Feldblyum T."/>
            <person name="Hsiao J."/>
            <person name="Zismann V."/>
            <person name="Iobst S."/>
            <person name="de Vazeille A.R."/>
            <person name="Buell C.R."/>
            <person name="Ying K."/>
            <person name="Li Y."/>
            <person name="Lu T."/>
            <person name="Huang Y."/>
            <person name="Zhao Q."/>
            <person name="Feng Q."/>
            <person name="Zhang L."/>
            <person name="Zhu J."/>
            <person name="Weng Q."/>
            <person name="Mu J."/>
            <person name="Lu Y."/>
            <person name="Fan D."/>
            <person name="Liu Y."/>
            <person name="Guan J."/>
            <person name="Zhang Y."/>
            <person name="Yu S."/>
            <person name="Liu X."/>
            <person name="Zhang Y."/>
            <person name="Hong G."/>
            <person name="Han B."/>
            <person name="Choisne N."/>
            <person name="Demange N."/>
            <person name="Orjeda G."/>
            <person name="Samain S."/>
            <person name="Cattolico L."/>
            <person name="Pelletier E."/>
            <person name="Couloux A."/>
            <person name="Segurens B."/>
            <person name="Wincker P."/>
            <person name="D'Hont A."/>
            <person name="Scarpelli C."/>
            <person name="Weissenbach J."/>
            <person name="Salanoubat M."/>
            <person name="Quetier F."/>
            <person name="Yu Y."/>
            <person name="Kim H.R."/>
            <person name="Rambo T."/>
            <person name="Currie J."/>
            <person name="Collura K."/>
            <person name="Luo M."/>
            <person name="Yang T."/>
            <person name="Ammiraju J.S.S."/>
            <person name="Engler F."/>
            <person name="Soderlund C."/>
            <person name="Wing R.A."/>
            <person name="Palmer L.E."/>
            <person name="de la Bastide M."/>
            <person name="Spiegel L."/>
            <person name="Nascimento L."/>
            <person name="Zutavern T."/>
            <person name="O'Shaughnessy A."/>
            <person name="Dike S."/>
            <person name="Dedhia N."/>
            <person name="Preston R."/>
            <person name="Balija V."/>
            <person name="McCombie W.R."/>
            <person name="Chow T."/>
            <person name="Chen H."/>
            <person name="Chung M."/>
            <person name="Chen C."/>
            <person name="Shaw J."/>
            <person name="Wu H."/>
            <person name="Hsiao K."/>
            <person name="Chao Y."/>
            <person name="Chu M."/>
            <person name="Cheng C."/>
            <person name="Hour A."/>
            <person name="Lee P."/>
            <person name="Lin S."/>
            <person name="Lin Y."/>
            <person name="Liou J."/>
            <person name="Liu S."/>
            <person name="Hsing Y."/>
            <person name="Raghuvanshi S."/>
            <person name="Mohanty A."/>
            <person name="Bharti A.K."/>
            <person name="Gaur A."/>
            <person name="Gupta V."/>
            <person name="Kumar D."/>
            <person name="Ravi V."/>
            <person name="Vij S."/>
            <person name="Kapur A."/>
            <person name="Khurana P."/>
            <person name="Khurana P."/>
            <person name="Khurana J.P."/>
            <person name="Tyagi A.K."/>
            <person name="Gaikwad K."/>
            <person name="Singh A."/>
            <person name="Dalal V."/>
            <person name="Srivastava S."/>
            <person name="Dixit A."/>
            <person name="Pal A.K."/>
            <person name="Ghazi I.A."/>
            <person name="Yadav M."/>
            <person name="Pandit A."/>
            <person name="Bhargava A."/>
            <person name="Sureshbabu K."/>
            <person name="Batra K."/>
            <person name="Sharma T.R."/>
            <person name="Mohapatra T."/>
            <person name="Singh N.K."/>
            <person name="Messing J."/>
            <person name="Nelson A.B."/>
            <person name="Fuks G."/>
            <person name="Kavchok S."/>
            <person name="Keizer G."/>
            <person name="Linton E."/>
            <person name="Llaca V."/>
            <person name="Song R."/>
            <person name="Tanyolac B."/>
            <person name="Young S."/>
            <person name="Ho-Il K."/>
            <person name="Hahn J.H."/>
            <person name="Sangsakoo G."/>
            <person name="Vanavichit A."/>
            <person name="de Mattos Luiz.A.T."/>
            <person name="Zimmer P.D."/>
            <person name="Malone G."/>
            <person name="Dellagostin O."/>
            <person name="de Oliveira A.C."/>
            <person name="Bevan M."/>
            <person name="Bancroft I."/>
            <person name="Minx P."/>
            <person name="Cordum H."/>
            <person name="Wilson R."/>
            <person name="Cheng Z."/>
            <person name="Jin W."/>
            <person name="Jiang J."/>
            <person name="Leong S.A."/>
            <person name="Iwama H."/>
            <person name="Gojobori T."/>
            <person name="Itoh T."/>
            <person name="Niimura Y."/>
            <person name="Fujii Y."/>
            <person name="Habara T."/>
            <person name="Sakai H."/>
            <person name="Sato Y."/>
            <person name="Wilson G."/>
            <person name="Kumar K."/>
            <person name="McCouch S."/>
            <person name="Juretic N."/>
            <person name="Hoen D."/>
            <person name="Wright S."/>
            <person name="Bruskiewich R."/>
            <person name="Bureau T."/>
            <person name="Miyao A."/>
            <person name="Hirochika H."/>
            <person name="Nishikawa T."/>
            <person name="Kadowaki K."/>
            <person name="Sugiura M."/>
            <person name="Burr B."/>
            <person name="Sasaki T."/>
        </authorList>
    </citation>
    <scope>NUCLEOTIDE SEQUENCE [LARGE SCALE GENOMIC DNA]</scope>
    <source>
        <strain evidence="4">cv. Nipponbare</strain>
    </source>
</reference>